<evidence type="ECO:0000313" key="1">
    <source>
        <dbReference type="EMBL" id="KAJ2965841.1"/>
    </source>
</evidence>
<name>A0ACC1MHN0_9HYPO</name>
<reference evidence="1" key="1">
    <citation type="submission" date="2022-08" db="EMBL/GenBank/DDBJ databases">
        <title>Genome Sequence of Lecanicillium fungicola.</title>
        <authorList>
            <person name="Buettner E."/>
        </authorList>
    </citation>
    <scope>NUCLEOTIDE SEQUENCE</scope>
    <source>
        <strain evidence="1">Babe33</strain>
    </source>
</reference>
<dbReference type="EMBL" id="JANJQO010002834">
    <property type="protein sequence ID" value="KAJ2965841.1"/>
    <property type="molecule type" value="Genomic_DNA"/>
</dbReference>
<sequence>MNKTEAEADNDLIQRVQLMEQAIGEGRLQDAIIQWVQSGKEGEIFRRSLSRYPPGKFANLPPLMLLVVIATISKDLKPNPRLKEEVEWIEMAVNAFAESIPNHDWEKQGFREVTRSASQTMQLLVNRIHPMIASIQDGFPTDPFLMSLERGKLEWIVRTSEHILGTFDGQRQYE</sequence>
<proteinExistence type="predicted"/>
<keyword evidence="2" id="KW-1185">Reference proteome</keyword>
<organism evidence="1 2">
    <name type="scientific">Zarea fungicola</name>
    <dbReference type="NCBI Taxonomy" id="93591"/>
    <lineage>
        <taxon>Eukaryota</taxon>
        <taxon>Fungi</taxon>
        <taxon>Dikarya</taxon>
        <taxon>Ascomycota</taxon>
        <taxon>Pezizomycotina</taxon>
        <taxon>Sordariomycetes</taxon>
        <taxon>Hypocreomycetidae</taxon>
        <taxon>Hypocreales</taxon>
        <taxon>Cordycipitaceae</taxon>
        <taxon>Zarea</taxon>
    </lineage>
</organism>
<gene>
    <name evidence="1" type="ORF">NQ176_g10427</name>
</gene>
<protein>
    <submittedName>
        <fullName evidence="1">Uncharacterized protein</fullName>
    </submittedName>
</protein>
<comment type="caution">
    <text evidence="1">The sequence shown here is derived from an EMBL/GenBank/DDBJ whole genome shotgun (WGS) entry which is preliminary data.</text>
</comment>
<dbReference type="Proteomes" id="UP001143910">
    <property type="component" value="Unassembled WGS sequence"/>
</dbReference>
<evidence type="ECO:0000313" key="2">
    <source>
        <dbReference type="Proteomes" id="UP001143910"/>
    </source>
</evidence>
<accession>A0ACC1MHN0</accession>